<organism evidence="3 4">
    <name type="scientific">Tritrichomonas musculus</name>
    <dbReference type="NCBI Taxonomy" id="1915356"/>
    <lineage>
        <taxon>Eukaryota</taxon>
        <taxon>Metamonada</taxon>
        <taxon>Parabasalia</taxon>
        <taxon>Tritrichomonadida</taxon>
        <taxon>Tritrichomonadidae</taxon>
        <taxon>Tritrichomonas</taxon>
    </lineage>
</organism>
<dbReference type="Proteomes" id="UP001470230">
    <property type="component" value="Unassembled WGS sequence"/>
</dbReference>
<dbReference type="EMBL" id="JAPFFF010000005">
    <property type="protein sequence ID" value="KAK8888837.1"/>
    <property type="molecule type" value="Genomic_DNA"/>
</dbReference>
<feature type="compositionally biased region" description="Basic and acidic residues" evidence="2">
    <location>
        <begin position="198"/>
        <end position="224"/>
    </location>
</feature>
<evidence type="ECO:0000256" key="2">
    <source>
        <dbReference type="SAM" id="MobiDB-lite"/>
    </source>
</evidence>
<feature type="compositionally biased region" description="Acidic residues" evidence="2">
    <location>
        <begin position="244"/>
        <end position="255"/>
    </location>
</feature>
<keyword evidence="1" id="KW-0175">Coiled coil</keyword>
<keyword evidence="4" id="KW-1185">Reference proteome</keyword>
<comment type="caution">
    <text evidence="3">The sequence shown here is derived from an EMBL/GenBank/DDBJ whole genome shotgun (WGS) entry which is preliminary data.</text>
</comment>
<evidence type="ECO:0000256" key="1">
    <source>
        <dbReference type="SAM" id="Coils"/>
    </source>
</evidence>
<evidence type="ECO:0000313" key="4">
    <source>
        <dbReference type="Proteomes" id="UP001470230"/>
    </source>
</evidence>
<accession>A0ABR2KD78</accession>
<name>A0ABR2KD78_9EUKA</name>
<sequence>MNKTRTPVKSQKTKRAPECEDVDQEFCKRALSLLTSFYETPTADEILTFPPAMKVDVPPPDKKHNFNSNIVDLRLRRAQDQQPNAMDELNKLLEQRVEDMSKDLKESNANLDDVFMADKVNRPEVPRYLANIQKDLKREARAGRNKYREPPMDMKKIQTEYKERLEQSKLRGTERLRNRINKITNSGQPISQNTYHSNHVDDLDPRKRELERRKTLKERKDKQLHFMSPEQYKKLVRPKKPTEPADEAENAEYEE</sequence>
<feature type="compositionally biased region" description="Polar residues" evidence="2">
    <location>
        <begin position="183"/>
        <end position="197"/>
    </location>
</feature>
<protein>
    <submittedName>
        <fullName evidence="3">Uncharacterized protein</fullName>
    </submittedName>
</protein>
<reference evidence="3 4" key="1">
    <citation type="submission" date="2024-04" db="EMBL/GenBank/DDBJ databases">
        <title>Tritrichomonas musculus Genome.</title>
        <authorList>
            <person name="Alves-Ferreira E."/>
            <person name="Grigg M."/>
            <person name="Lorenzi H."/>
            <person name="Galac M."/>
        </authorList>
    </citation>
    <scope>NUCLEOTIDE SEQUENCE [LARGE SCALE GENOMIC DNA]</scope>
    <source>
        <strain evidence="3 4">EAF2021</strain>
    </source>
</reference>
<feature type="region of interest" description="Disordered" evidence="2">
    <location>
        <begin position="183"/>
        <end position="255"/>
    </location>
</feature>
<proteinExistence type="predicted"/>
<feature type="coiled-coil region" evidence="1">
    <location>
        <begin position="75"/>
        <end position="110"/>
    </location>
</feature>
<gene>
    <name evidence="3" type="ORF">M9Y10_033577</name>
</gene>
<evidence type="ECO:0000313" key="3">
    <source>
        <dbReference type="EMBL" id="KAK8888837.1"/>
    </source>
</evidence>